<dbReference type="PANTHER" id="PTHR33371:SF4">
    <property type="entry name" value="INTERMEMBRANE PHOSPHOLIPID TRANSPORT SYSTEM BINDING PROTEIN MLAD"/>
    <property type="match status" value="1"/>
</dbReference>
<keyword evidence="3" id="KW-1185">Reference proteome</keyword>
<comment type="caution">
    <text evidence="2">The sequence shown here is derived from an EMBL/GenBank/DDBJ whole genome shotgun (WGS) entry which is preliminary data.</text>
</comment>
<name>A0AA91PBG9_9MYCO</name>
<dbReference type="AlphaFoldDB" id="A0AA91PBG9"/>
<feature type="domain" description="Mce/MlaD" evidence="1">
    <location>
        <begin position="14"/>
        <end position="88"/>
    </location>
</feature>
<evidence type="ECO:0000313" key="3">
    <source>
        <dbReference type="Proteomes" id="UP000193577"/>
    </source>
</evidence>
<dbReference type="Pfam" id="PF02470">
    <property type="entry name" value="MlaD"/>
    <property type="match status" value="1"/>
</dbReference>
<dbReference type="PANTHER" id="PTHR33371">
    <property type="entry name" value="INTERMEMBRANE PHOSPHOLIPID TRANSPORT SYSTEM BINDING PROTEIN MLAD-RELATED"/>
    <property type="match status" value="1"/>
</dbReference>
<dbReference type="InterPro" id="IPR003399">
    <property type="entry name" value="Mce/MlaD"/>
</dbReference>
<accession>A0AA91PBG9</accession>
<organism evidence="2 3">
    <name type="scientific">Mycolicibacillus koreensis</name>
    <dbReference type="NCBI Taxonomy" id="1069220"/>
    <lineage>
        <taxon>Bacteria</taxon>
        <taxon>Bacillati</taxon>
        <taxon>Actinomycetota</taxon>
        <taxon>Actinomycetes</taxon>
        <taxon>Mycobacteriales</taxon>
        <taxon>Mycobacteriaceae</taxon>
        <taxon>Mycolicibacillus</taxon>
    </lineage>
</organism>
<sequence>MRVESLPAPGGTPDGYELTFEFADVLNLPDRAAVVMDGVRVGTVTAAELADDRVMVTARLKPDTAVPADVQAVLQQATVLGDIYLALQRTGDDAAPLAPGAIVPLAQTTAPAQIEDTIANLANFVASGTIQRTQNTVIRINQIAETSDRPLAEVIASTSHNLAELADNLESADLTLAALAQTAAVLGDKRAQIAGWFTPAGMLGLDRTTQVLARLGVMIPSIGSVYTGGFWLVPMLTNMAAAAGAVQDTKWAVEDEYPRWRRLLLEYFLPEDKYPAINITSIVGPDGEELSGDVEAVLRMLGAVP</sequence>
<dbReference type="EMBL" id="NCXO01000055">
    <property type="protein sequence ID" value="OSC28368.1"/>
    <property type="molecule type" value="Genomic_DNA"/>
</dbReference>
<evidence type="ECO:0000313" key="2">
    <source>
        <dbReference type="EMBL" id="OSC28368.1"/>
    </source>
</evidence>
<reference evidence="2 3" key="1">
    <citation type="submission" date="2017-04" db="EMBL/GenBank/DDBJ databases">
        <title>The new phylogeny of genus Mycobacterium.</title>
        <authorList>
            <person name="Tortoli E."/>
            <person name="Trovato A."/>
            <person name="Cirillo D.M."/>
        </authorList>
    </citation>
    <scope>NUCLEOTIDE SEQUENCE [LARGE SCALE GENOMIC DNA]</scope>
    <source>
        <strain evidence="2 3">KCTC 19819</strain>
    </source>
</reference>
<dbReference type="InterPro" id="IPR052336">
    <property type="entry name" value="MlaD_Phospholipid_Transporter"/>
</dbReference>
<gene>
    <name evidence="2" type="ORF">B8W67_17760</name>
</gene>
<protein>
    <submittedName>
        <fullName evidence="2">MCE family protein</fullName>
    </submittedName>
</protein>
<proteinExistence type="predicted"/>
<dbReference type="Proteomes" id="UP000193577">
    <property type="component" value="Unassembled WGS sequence"/>
</dbReference>
<evidence type="ECO:0000259" key="1">
    <source>
        <dbReference type="Pfam" id="PF02470"/>
    </source>
</evidence>